<proteinExistence type="predicted"/>
<accession>A0A8J2PQW0</accession>
<evidence type="ECO:0000313" key="1">
    <source>
        <dbReference type="EMBL" id="CAG7832995.1"/>
    </source>
</evidence>
<name>A0A8J2PQW0_9HEXA</name>
<dbReference type="Proteomes" id="UP000708208">
    <property type="component" value="Unassembled WGS sequence"/>
</dbReference>
<feature type="non-terminal residue" evidence="1">
    <location>
        <position position="1"/>
    </location>
</feature>
<dbReference type="EMBL" id="CAJVCH010567958">
    <property type="protein sequence ID" value="CAG7832995.1"/>
    <property type="molecule type" value="Genomic_DNA"/>
</dbReference>
<reference evidence="1" key="1">
    <citation type="submission" date="2021-06" db="EMBL/GenBank/DDBJ databases">
        <authorList>
            <person name="Hodson N. C."/>
            <person name="Mongue J. A."/>
            <person name="Jaron S. K."/>
        </authorList>
    </citation>
    <scope>NUCLEOTIDE SEQUENCE</scope>
</reference>
<dbReference type="OrthoDB" id="3263820at2759"/>
<organism evidence="1 2">
    <name type="scientific">Allacma fusca</name>
    <dbReference type="NCBI Taxonomy" id="39272"/>
    <lineage>
        <taxon>Eukaryota</taxon>
        <taxon>Metazoa</taxon>
        <taxon>Ecdysozoa</taxon>
        <taxon>Arthropoda</taxon>
        <taxon>Hexapoda</taxon>
        <taxon>Collembola</taxon>
        <taxon>Symphypleona</taxon>
        <taxon>Sminthuridae</taxon>
        <taxon>Allacma</taxon>
    </lineage>
</organism>
<evidence type="ECO:0000313" key="2">
    <source>
        <dbReference type="Proteomes" id="UP000708208"/>
    </source>
</evidence>
<dbReference type="AlphaFoldDB" id="A0A8J2PQW0"/>
<protein>
    <submittedName>
        <fullName evidence="1">Uncharacterized protein</fullName>
    </submittedName>
</protein>
<comment type="caution">
    <text evidence="1">The sequence shown here is derived from an EMBL/GenBank/DDBJ whole genome shotgun (WGS) entry which is preliminary data.</text>
</comment>
<gene>
    <name evidence="1" type="ORF">AFUS01_LOCUS42647</name>
</gene>
<sequence length="196" mass="21582">MKPKPQQFCLKKLPSRSRHRILKELRHGDQCAVTEEILAATLVNHNIHISTIVSSNVQMQNSYLAEPNIEENEVSADTVCDNSQDGRTTMEGDEDDHIHSHCKLKSKESSLLIGAFALKYGLTSAAVEDLLILLSLHMPEGAYIPSSHYTLMNSLEIPSGLTEEHYFCADCKSCVDAGEVSCGNCASHVDVKALKE</sequence>
<keyword evidence="2" id="KW-1185">Reference proteome</keyword>